<dbReference type="AlphaFoldDB" id="A0A100VU80"/>
<dbReference type="SMART" id="SM00345">
    <property type="entry name" value="HTH_GNTR"/>
    <property type="match status" value="1"/>
</dbReference>
<dbReference type="PANTHER" id="PTHR43537">
    <property type="entry name" value="TRANSCRIPTIONAL REGULATOR, GNTR FAMILY"/>
    <property type="match status" value="1"/>
</dbReference>
<dbReference type="InterPro" id="IPR036390">
    <property type="entry name" value="WH_DNA-bd_sf"/>
</dbReference>
<dbReference type="CDD" id="cd07377">
    <property type="entry name" value="WHTH_GntR"/>
    <property type="match status" value="1"/>
</dbReference>
<name>A0A100VU80_9MYCO</name>
<sequence length="231" mass="25512">MATFAPLEHQKAPTAVLAQIRQAILSGELPAGAQLREAHIADEMKISRSPVREALSRLEEEGLVEKVPFKGAFVASVSPATVAEIAALRSLLEPYAVSLAIANLKEADWKNLRRIVEQLDRAVGKDPVTEIEKHLAFHRYFYERCGNASLLSIWRDWESKLRLFFIVDHEAFRDARDVAQVHLDLISTIQSGDAAAIRAAFAHHVHDAPGVEVGDPLSRKDPAPRSSTRSA</sequence>
<feature type="region of interest" description="Disordered" evidence="4">
    <location>
        <begin position="211"/>
        <end position="231"/>
    </location>
</feature>
<dbReference type="GO" id="GO:0003700">
    <property type="term" value="F:DNA-binding transcription factor activity"/>
    <property type="evidence" value="ECO:0007669"/>
    <property type="project" value="InterPro"/>
</dbReference>
<dbReference type="PANTHER" id="PTHR43537:SF24">
    <property type="entry name" value="GLUCONATE OPERON TRANSCRIPTIONAL REPRESSOR"/>
    <property type="match status" value="1"/>
</dbReference>
<dbReference type="OrthoDB" id="3570892at2"/>
<dbReference type="Proteomes" id="UP000069620">
    <property type="component" value="Unassembled WGS sequence"/>
</dbReference>
<dbReference type="SUPFAM" id="SSF48008">
    <property type="entry name" value="GntR ligand-binding domain-like"/>
    <property type="match status" value="1"/>
</dbReference>
<dbReference type="InterPro" id="IPR000524">
    <property type="entry name" value="Tscrpt_reg_HTH_GntR"/>
</dbReference>
<feature type="domain" description="HTH gntR-type" evidence="5">
    <location>
        <begin position="10"/>
        <end position="77"/>
    </location>
</feature>
<organism evidence="6 7">
    <name type="scientific">Mycolicibacterium brisbanense</name>
    <dbReference type="NCBI Taxonomy" id="146020"/>
    <lineage>
        <taxon>Bacteria</taxon>
        <taxon>Bacillati</taxon>
        <taxon>Actinomycetota</taxon>
        <taxon>Actinomycetes</taxon>
        <taxon>Mycobacteriales</taxon>
        <taxon>Mycobacteriaceae</taxon>
        <taxon>Mycolicibacterium</taxon>
    </lineage>
</organism>
<keyword evidence="2" id="KW-0238">DNA-binding</keyword>
<dbReference type="RefSeq" id="WP_029372592.1">
    <property type="nucleotide sequence ID" value="NZ_BCSX01000001.1"/>
</dbReference>
<dbReference type="InterPro" id="IPR008920">
    <property type="entry name" value="TF_FadR/GntR_C"/>
</dbReference>
<evidence type="ECO:0000259" key="5">
    <source>
        <dbReference type="PROSITE" id="PS50949"/>
    </source>
</evidence>
<dbReference type="PRINTS" id="PR00035">
    <property type="entry name" value="HTHGNTR"/>
</dbReference>
<evidence type="ECO:0000313" key="7">
    <source>
        <dbReference type="Proteomes" id="UP000069620"/>
    </source>
</evidence>
<accession>A0A100VU80</accession>
<proteinExistence type="predicted"/>
<keyword evidence="3" id="KW-0804">Transcription</keyword>
<keyword evidence="7" id="KW-1185">Reference proteome</keyword>
<dbReference type="Pfam" id="PF00392">
    <property type="entry name" value="GntR"/>
    <property type="match status" value="1"/>
</dbReference>
<dbReference type="Gene3D" id="1.20.120.530">
    <property type="entry name" value="GntR ligand-binding domain-like"/>
    <property type="match status" value="1"/>
</dbReference>
<dbReference type="InterPro" id="IPR011711">
    <property type="entry name" value="GntR_C"/>
</dbReference>
<evidence type="ECO:0000313" key="6">
    <source>
        <dbReference type="EMBL" id="GAS85934.1"/>
    </source>
</evidence>
<dbReference type="GO" id="GO:0003677">
    <property type="term" value="F:DNA binding"/>
    <property type="evidence" value="ECO:0007669"/>
    <property type="project" value="UniProtKB-KW"/>
</dbReference>
<evidence type="ECO:0000256" key="3">
    <source>
        <dbReference type="ARBA" id="ARBA00023163"/>
    </source>
</evidence>
<dbReference type="EMBL" id="BCSX01000001">
    <property type="protein sequence ID" value="GAS85934.1"/>
    <property type="molecule type" value="Genomic_DNA"/>
</dbReference>
<dbReference type="SUPFAM" id="SSF46785">
    <property type="entry name" value="Winged helix' DNA-binding domain"/>
    <property type="match status" value="1"/>
</dbReference>
<dbReference type="SMART" id="SM00895">
    <property type="entry name" value="FCD"/>
    <property type="match status" value="1"/>
</dbReference>
<keyword evidence="1" id="KW-0805">Transcription regulation</keyword>
<gene>
    <name evidence="6" type="ORF">RMCB_0030</name>
</gene>
<evidence type="ECO:0000256" key="2">
    <source>
        <dbReference type="ARBA" id="ARBA00023125"/>
    </source>
</evidence>
<dbReference type="InterPro" id="IPR036388">
    <property type="entry name" value="WH-like_DNA-bd_sf"/>
</dbReference>
<reference evidence="7" key="2">
    <citation type="submission" date="2016-02" db="EMBL/GenBank/DDBJ databases">
        <title>Draft genome sequence of five rapidly growing Mycobacterium species.</title>
        <authorList>
            <person name="Katahira K."/>
            <person name="Gotou Y."/>
            <person name="Iida K."/>
            <person name="Ogura Y."/>
            <person name="Hayashi T."/>
        </authorList>
    </citation>
    <scope>NUCLEOTIDE SEQUENCE [LARGE SCALE GENOMIC DNA]</scope>
    <source>
        <strain evidence="7">JCM15654</strain>
    </source>
</reference>
<comment type="caution">
    <text evidence="6">The sequence shown here is derived from an EMBL/GenBank/DDBJ whole genome shotgun (WGS) entry which is preliminary data.</text>
</comment>
<dbReference type="PROSITE" id="PS50949">
    <property type="entry name" value="HTH_GNTR"/>
    <property type="match status" value="1"/>
</dbReference>
<dbReference type="STRING" id="146020.RMCB_0030"/>
<evidence type="ECO:0000256" key="4">
    <source>
        <dbReference type="SAM" id="MobiDB-lite"/>
    </source>
</evidence>
<protein>
    <submittedName>
        <fullName evidence="6">GntR family transcriptional regulator</fullName>
    </submittedName>
</protein>
<evidence type="ECO:0000256" key="1">
    <source>
        <dbReference type="ARBA" id="ARBA00023015"/>
    </source>
</evidence>
<dbReference type="Gene3D" id="1.10.10.10">
    <property type="entry name" value="Winged helix-like DNA-binding domain superfamily/Winged helix DNA-binding domain"/>
    <property type="match status" value="1"/>
</dbReference>
<dbReference type="Pfam" id="PF07729">
    <property type="entry name" value="FCD"/>
    <property type="match status" value="1"/>
</dbReference>
<reference evidence="7" key="1">
    <citation type="journal article" date="2016" name="Genome Announc.">
        <title>Draft Genome Sequences of Five Rapidly Growing Mycobacterium Species, M. thermoresistibile, M. fortuitum subsp. acetamidolyticum, M. canariasense, M. brisbanense, and M. novocastrense.</title>
        <authorList>
            <person name="Katahira K."/>
            <person name="Ogura Y."/>
            <person name="Gotoh Y."/>
            <person name="Hayashi T."/>
        </authorList>
    </citation>
    <scope>NUCLEOTIDE SEQUENCE [LARGE SCALE GENOMIC DNA]</scope>
    <source>
        <strain evidence="7">JCM15654</strain>
    </source>
</reference>